<name>A0A418XQ90_9PSED</name>
<accession>A0A418XQ90</accession>
<dbReference type="EC" id="7.1.1.-" evidence="5"/>
<dbReference type="EMBL" id="QYUR01000001">
    <property type="protein sequence ID" value="RJG14595.1"/>
    <property type="molecule type" value="Genomic_DNA"/>
</dbReference>
<gene>
    <name evidence="5 8" type="primary">nuoN</name>
    <name evidence="8" type="ORF">D3879_00115</name>
</gene>
<comment type="subcellular location">
    <subcellularLocation>
        <location evidence="5">Cell membrane</location>
        <topology evidence="5">Multi-pass membrane protein</topology>
    </subcellularLocation>
    <subcellularLocation>
        <location evidence="1">Endomembrane system</location>
        <topology evidence="1">Multi-pass membrane protein</topology>
    </subcellularLocation>
    <subcellularLocation>
        <location evidence="6">Membrane</location>
        <topology evidence="6">Multi-pass membrane protein</topology>
    </subcellularLocation>
</comment>
<keyword evidence="5" id="KW-0874">Quinone</keyword>
<keyword evidence="4 5" id="KW-0472">Membrane</keyword>
<keyword evidence="5" id="KW-1003">Cell membrane</keyword>
<evidence type="ECO:0000256" key="5">
    <source>
        <dbReference type="HAMAP-Rule" id="MF_00445"/>
    </source>
</evidence>
<dbReference type="GO" id="GO:0050136">
    <property type="term" value="F:NADH dehydrogenase (quinone) (non-electrogenic) activity"/>
    <property type="evidence" value="ECO:0007669"/>
    <property type="project" value="UniProtKB-UniRule"/>
</dbReference>
<dbReference type="RefSeq" id="WP_119952121.1">
    <property type="nucleotide sequence ID" value="NZ_QYUR01000001.1"/>
</dbReference>
<protein>
    <recommendedName>
        <fullName evidence="5">NADH-quinone oxidoreductase subunit N</fullName>
        <ecNumber evidence="5">7.1.1.-</ecNumber>
    </recommendedName>
    <alternativeName>
        <fullName evidence="5">NADH dehydrogenase I subunit N</fullName>
    </alternativeName>
    <alternativeName>
        <fullName evidence="5">NDH-1 subunit N</fullName>
    </alternativeName>
</protein>
<dbReference type="Pfam" id="PF00361">
    <property type="entry name" value="Proton_antipo_M"/>
    <property type="match status" value="1"/>
</dbReference>
<comment type="caution">
    <text evidence="8">The sequence shown here is derived from an EMBL/GenBank/DDBJ whole genome shotgun (WGS) entry which is preliminary data.</text>
</comment>
<evidence type="ECO:0000313" key="8">
    <source>
        <dbReference type="EMBL" id="RJG14595.1"/>
    </source>
</evidence>
<keyword evidence="5" id="KW-0520">NAD</keyword>
<feature type="transmembrane region" description="Helical" evidence="5">
    <location>
        <begin position="37"/>
        <end position="56"/>
    </location>
</feature>
<keyword evidence="9" id="KW-1185">Reference proteome</keyword>
<feature type="transmembrane region" description="Helical" evidence="5">
    <location>
        <begin position="76"/>
        <end position="96"/>
    </location>
</feature>
<keyword evidence="5" id="KW-1278">Translocase</keyword>
<feature type="transmembrane region" description="Helical" evidence="5">
    <location>
        <begin position="411"/>
        <end position="437"/>
    </location>
</feature>
<evidence type="ECO:0000256" key="2">
    <source>
        <dbReference type="ARBA" id="ARBA00022692"/>
    </source>
</evidence>
<dbReference type="PRINTS" id="PR01434">
    <property type="entry name" value="NADHDHGNASE5"/>
</dbReference>
<keyword evidence="8" id="KW-0560">Oxidoreductase</keyword>
<feature type="transmembrane region" description="Helical" evidence="5">
    <location>
        <begin position="6"/>
        <end position="30"/>
    </location>
</feature>
<dbReference type="GO" id="GO:0048038">
    <property type="term" value="F:quinone binding"/>
    <property type="evidence" value="ECO:0007669"/>
    <property type="project" value="UniProtKB-KW"/>
</dbReference>
<feature type="transmembrane region" description="Helical" evidence="5">
    <location>
        <begin position="301"/>
        <end position="320"/>
    </location>
</feature>
<feature type="transmembrane region" description="Helical" evidence="5">
    <location>
        <begin position="132"/>
        <end position="152"/>
    </location>
</feature>
<dbReference type="InterPro" id="IPR001750">
    <property type="entry name" value="ND/Mrp_TM"/>
</dbReference>
<dbReference type="GO" id="GO:0008137">
    <property type="term" value="F:NADH dehydrogenase (ubiquinone) activity"/>
    <property type="evidence" value="ECO:0007669"/>
    <property type="project" value="InterPro"/>
</dbReference>
<keyword evidence="5" id="KW-0830">Ubiquinone</keyword>
<evidence type="ECO:0000259" key="7">
    <source>
        <dbReference type="Pfam" id="PF00361"/>
    </source>
</evidence>
<feature type="transmembrane region" description="Helical" evidence="5">
    <location>
        <begin position="332"/>
        <end position="353"/>
    </location>
</feature>
<feature type="domain" description="NADH:quinone oxidoreductase/Mrp antiporter transmembrane" evidence="7">
    <location>
        <begin position="126"/>
        <end position="422"/>
    </location>
</feature>
<comment type="subunit">
    <text evidence="5">NDH-1 is composed of 13 different subunits. Subunits NuoA, H, J, K, L, M, N constitute the membrane sector of the complex.</text>
</comment>
<dbReference type="AlphaFoldDB" id="A0A418XQ90"/>
<feature type="transmembrane region" description="Helical" evidence="5">
    <location>
        <begin position="242"/>
        <end position="264"/>
    </location>
</feature>
<proteinExistence type="inferred from homology"/>
<comment type="catalytic activity">
    <reaction evidence="5">
        <text>a quinone + NADH + 5 H(+)(in) = a quinol + NAD(+) + 4 H(+)(out)</text>
        <dbReference type="Rhea" id="RHEA:57888"/>
        <dbReference type="ChEBI" id="CHEBI:15378"/>
        <dbReference type="ChEBI" id="CHEBI:24646"/>
        <dbReference type="ChEBI" id="CHEBI:57540"/>
        <dbReference type="ChEBI" id="CHEBI:57945"/>
        <dbReference type="ChEBI" id="CHEBI:132124"/>
    </reaction>
</comment>
<keyword evidence="3 5" id="KW-1133">Transmembrane helix</keyword>
<comment type="function">
    <text evidence="5">NDH-1 shuttles electrons from NADH, via FMN and iron-sulfur (Fe-S) centers, to quinones in the respiratory chain. The immediate electron acceptor for the enzyme in this species is believed to be ubiquinone. Couples the redox reaction to proton translocation (for every two electrons transferred, four hydrogen ions are translocated across the cytoplasmic membrane), and thus conserves the redox energy in a proton gradient.</text>
</comment>
<feature type="transmembrane region" description="Helical" evidence="5">
    <location>
        <begin position="373"/>
        <end position="399"/>
    </location>
</feature>
<feature type="transmembrane region" description="Helical" evidence="5">
    <location>
        <begin position="205"/>
        <end position="230"/>
    </location>
</feature>
<dbReference type="GO" id="GO:0042773">
    <property type="term" value="P:ATP synthesis coupled electron transport"/>
    <property type="evidence" value="ECO:0007669"/>
    <property type="project" value="InterPro"/>
</dbReference>
<evidence type="ECO:0000256" key="1">
    <source>
        <dbReference type="ARBA" id="ARBA00004127"/>
    </source>
</evidence>
<feature type="transmembrane region" description="Helical" evidence="5">
    <location>
        <begin position="457"/>
        <end position="474"/>
    </location>
</feature>
<evidence type="ECO:0000256" key="6">
    <source>
        <dbReference type="RuleBase" id="RU000320"/>
    </source>
</evidence>
<keyword evidence="2 5" id="KW-0812">Transmembrane</keyword>
<evidence type="ECO:0000256" key="4">
    <source>
        <dbReference type="ARBA" id="ARBA00023136"/>
    </source>
</evidence>
<dbReference type="OrthoDB" id="9768329at2"/>
<dbReference type="HAMAP" id="MF_00445">
    <property type="entry name" value="NDH1_NuoN_1"/>
    <property type="match status" value="1"/>
</dbReference>
<evidence type="ECO:0000313" key="9">
    <source>
        <dbReference type="Proteomes" id="UP000284021"/>
    </source>
</evidence>
<dbReference type="GO" id="GO:0012505">
    <property type="term" value="C:endomembrane system"/>
    <property type="evidence" value="ECO:0007669"/>
    <property type="project" value="UniProtKB-SubCell"/>
</dbReference>
<feature type="transmembrane region" description="Helical" evidence="5">
    <location>
        <begin position="108"/>
        <end position="126"/>
    </location>
</feature>
<dbReference type="GO" id="GO:0005886">
    <property type="term" value="C:plasma membrane"/>
    <property type="evidence" value="ECO:0007669"/>
    <property type="project" value="UniProtKB-SubCell"/>
</dbReference>
<sequence length="489" mass="52139">MEFTTQHFIALLPLLVVSATIVVVMLAIAWRRNHSQTFILSVVGLNLALLSIIPALKVAPLAVTDLMQVDNFACFYMALTLVATLACVTLAHAYMGDAKIGYPGNREELYLLILLAAAGGMVLVSAQHLAGLFIGLELLSVPVYGMVAYAFFDKRSLEAGIKYMVLSAAGSTFLLFGMALLYADAGSLSFAGIGAKLAATGMQSALAQIGLGMMLVGLAFKLSLVPFHLWTPDVYEGAPAPVAAFLATASKIAVFAVLLRLFQLSPAASGGLLNDALSVIAIASILIGNLLALMQNNLKRLLGYSSIAHFGYLLIALIASKGLAVEAIGVYLVTYVLTSLGAFGVITLMSTPFKGRDCDALYEYRGLFWRRPYLTAVLAVMMLSLAGIPLTAGFIGKFYVIAVGVQSQQWWLLGSLVLGSAIGVFYYLRVMVTLFLIEPNLRRHDAPFNWGQRTGGIMLLAIALLAFVLGLYPQPLLDLVQQAGLIAAG</sequence>
<dbReference type="NCBIfam" id="TIGR01770">
    <property type="entry name" value="NDH_I_N"/>
    <property type="match status" value="1"/>
</dbReference>
<keyword evidence="5" id="KW-0813">Transport</keyword>
<dbReference type="Proteomes" id="UP000284021">
    <property type="component" value="Unassembled WGS sequence"/>
</dbReference>
<feature type="transmembrane region" description="Helical" evidence="5">
    <location>
        <begin position="276"/>
        <end position="294"/>
    </location>
</feature>
<reference evidence="8 9" key="1">
    <citation type="submission" date="2018-09" db="EMBL/GenBank/DDBJ databases">
        <authorList>
            <person name="Zhu H."/>
        </authorList>
    </citation>
    <scope>NUCLEOTIDE SEQUENCE [LARGE SCALE GENOMIC DNA]</scope>
    <source>
        <strain evidence="8 9">K1S02-6</strain>
    </source>
</reference>
<feature type="transmembrane region" description="Helical" evidence="5">
    <location>
        <begin position="164"/>
        <end position="185"/>
    </location>
</feature>
<dbReference type="PANTHER" id="PTHR22773">
    <property type="entry name" value="NADH DEHYDROGENASE"/>
    <property type="match status" value="1"/>
</dbReference>
<dbReference type="InterPro" id="IPR010096">
    <property type="entry name" value="NADH-Q_OxRdtase_suN/2"/>
</dbReference>
<comment type="similarity">
    <text evidence="5">Belongs to the complex I subunit 2 family.</text>
</comment>
<evidence type="ECO:0000256" key="3">
    <source>
        <dbReference type="ARBA" id="ARBA00022989"/>
    </source>
</evidence>
<dbReference type="NCBIfam" id="NF004439">
    <property type="entry name" value="PRK05777.1-1"/>
    <property type="match status" value="1"/>
</dbReference>
<organism evidence="8 9">
    <name type="scientific">Pseudomonas cavernicola</name>
    <dbReference type="NCBI Taxonomy" id="2320866"/>
    <lineage>
        <taxon>Bacteria</taxon>
        <taxon>Pseudomonadati</taxon>
        <taxon>Pseudomonadota</taxon>
        <taxon>Gammaproteobacteria</taxon>
        <taxon>Pseudomonadales</taxon>
        <taxon>Pseudomonadaceae</taxon>
        <taxon>Pseudomonas</taxon>
    </lineage>
</organism>